<dbReference type="InterPro" id="IPR003772">
    <property type="entry name" value="YceD"/>
</dbReference>
<dbReference type="Pfam" id="PF02620">
    <property type="entry name" value="YceD"/>
    <property type="match status" value="1"/>
</dbReference>
<dbReference type="Gramene" id="OIW17955">
    <property type="protein sequence ID" value="OIW17955"/>
    <property type="gene ID" value="TanjilG_17791"/>
</dbReference>
<accession>A0A4P1RT19</accession>
<dbReference type="PANTHER" id="PTHR34374">
    <property type="entry name" value="LARGE RIBOSOMAL RNA SUBUNIT ACCUMULATION PROTEIN YCED HOMOLOG 1, CHLOROPLASTIC"/>
    <property type="match status" value="1"/>
</dbReference>
<evidence type="ECO:0008006" key="3">
    <source>
        <dbReference type="Google" id="ProtNLM"/>
    </source>
</evidence>
<dbReference type="STRING" id="3871.A0A4P1RT19"/>
<dbReference type="PANTHER" id="PTHR34374:SF1">
    <property type="entry name" value="LARGE RIBOSOMAL RNA SUBUNIT ACCUMULATION PROTEIN YCED HOMOLOG 1, CHLOROPLASTIC"/>
    <property type="match status" value="1"/>
</dbReference>
<keyword evidence="2" id="KW-1185">Reference proteome</keyword>
<reference evidence="1 2" key="1">
    <citation type="journal article" date="2017" name="Plant Biotechnol. J.">
        <title>A comprehensive draft genome sequence for lupin (Lupinus angustifolius), an emerging health food: insights into plant-microbe interactions and legume evolution.</title>
        <authorList>
            <person name="Hane J.K."/>
            <person name="Ming Y."/>
            <person name="Kamphuis L.G."/>
            <person name="Nelson M.N."/>
            <person name="Garg G."/>
            <person name="Atkins C.A."/>
            <person name="Bayer P.E."/>
            <person name="Bravo A."/>
            <person name="Bringans S."/>
            <person name="Cannon S."/>
            <person name="Edwards D."/>
            <person name="Foley R."/>
            <person name="Gao L.L."/>
            <person name="Harrison M.J."/>
            <person name="Huang W."/>
            <person name="Hurgobin B."/>
            <person name="Li S."/>
            <person name="Liu C.W."/>
            <person name="McGrath A."/>
            <person name="Morahan G."/>
            <person name="Murray J."/>
            <person name="Weller J."/>
            <person name="Jian J."/>
            <person name="Singh K.B."/>
        </authorList>
    </citation>
    <scope>NUCLEOTIDE SEQUENCE [LARGE SCALE GENOMIC DNA]</scope>
    <source>
        <strain evidence="2">cv. Tanjil</strain>
        <tissue evidence="1">Whole plant</tissue>
    </source>
</reference>
<name>A0A4P1RT19_LUPAN</name>
<evidence type="ECO:0000313" key="1">
    <source>
        <dbReference type="EMBL" id="OIW17955.1"/>
    </source>
</evidence>
<dbReference type="AlphaFoldDB" id="A0A4P1RT19"/>
<dbReference type="Proteomes" id="UP000188354">
    <property type="component" value="Chromosome LG01"/>
</dbReference>
<organism evidence="1 2">
    <name type="scientific">Lupinus angustifolius</name>
    <name type="common">Narrow-leaved blue lupine</name>
    <dbReference type="NCBI Taxonomy" id="3871"/>
    <lineage>
        <taxon>Eukaryota</taxon>
        <taxon>Viridiplantae</taxon>
        <taxon>Streptophyta</taxon>
        <taxon>Embryophyta</taxon>
        <taxon>Tracheophyta</taxon>
        <taxon>Spermatophyta</taxon>
        <taxon>Magnoliopsida</taxon>
        <taxon>eudicotyledons</taxon>
        <taxon>Gunneridae</taxon>
        <taxon>Pentapetalae</taxon>
        <taxon>rosids</taxon>
        <taxon>fabids</taxon>
        <taxon>Fabales</taxon>
        <taxon>Fabaceae</taxon>
        <taxon>Papilionoideae</taxon>
        <taxon>50 kb inversion clade</taxon>
        <taxon>genistoids sensu lato</taxon>
        <taxon>core genistoids</taxon>
        <taxon>Genisteae</taxon>
        <taxon>Lupinus</taxon>
    </lineage>
</organism>
<protein>
    <recommendedName>
        <fullName evidence="3">Large ribosomal RNA subunit accumulation protein YceD</fullName>
    </recommendedName>
</protein>
<gene>
    <name evidence="1" type="ORF">TanjilG_17791</name>
</gene>
<dbReference type="GO" id="GO:0009507">
    <property type="term" value="C:chloroplast"/>
    <property type="evidence" value="ECO:0007669"/>
    <property type="project" value="EnsemblPlants"/>
</dbReference>
<proteinExistence type="predicted"/>
<dbReference type="EMBL" id="CM007361">
    <property type="protein sequence ID" value="OIW17955.1"/>
    <property type="molecule type" value="Genomic_DNA"/>
</dbReference>
<evidence type="ECO:0000313" key="2">
    <source>
        <dbReference type="Proteomes" id="UP000188354"/>
    </source>
</evidence>
<sequence length="236" mass="26158">MPLDDGQEIDETGSPWEGAVVYKRNTSVSHLEYCTTLERLGLGKLSTDVSKTRASVMGLRVTKAVKEYLDGTPVQISIDVTRKSKKLRLDGIVKTVISLLCNRCCMPSAEAIFSEFSLLLTEDPIEEPETIDLGVFYGADIFKSSGDSDDDDDNDALIDLDDQLYFPPEEKEIDISKNIRDRVHLEITMNSICDSGCKGLCLKCGQNLNTGNCNCSEEVKEKNYGPLGNLKEQMKL</sequence>